<organism evidence="2 3">
    <name type="scientific">Candidatus Amesbacteria bacterium GW2011_GWA2_42_12</name>
    <dbReference type="NCBI Taxonomy" id="1618356"/>
    <lineage>
        <taxon>Bacteria</taxon>
        <taxon>Candidatus Amesiibacteriota</taxon>
    </lineage>
</organism>
<sequence>MQTQTFNIALPVDLVTRMDLVAKEEYRNRSEFIREAIRVYLDRSDRWERIFKAGREVAKKMGIKSEEDVNRIVLEYRHGKKQN</sequence>
<dbReference type="InterPro" id="IPR002145">
    <property type="entry name" value="CopG"/>
</dbReference>
<evidence type="ECO:0000313" key="2">
    <source>
        <dbReference type="EMBL" id="KKS32403.1"/>
    </source>
</evidence>
<protein>
    <submittedName>
        <fullName evidence="2">Toxin-antitoxin system, antitoxin component, ribbon-helix-helix domain protein</fullName>
    </submittedName>
</protein>
<dbReference type="Gene3D" id="1.10.1220.10">
    <property type="entry name" value="Met repressor-like"/>
    <property type="match status" value="1"/>
</dbReference>
<accession>A0A0G1B4C8</accession>
<dbReference type="SUPFAM" id="SSF47598">
    <property type="entry name" value="Ribbon-helix-helix"/>
    <property type="match status" value="1"/>
</dbReference>
<evidence type="ECO:0000259" key="1">
    <source>
        <dbReference type="Pfam" id="PF01402"/>
    </source>
</evidence>
<dbReference type="EMBL" id="LCCN01000007">
    <property type="protein sequence ID" value="KKS32403.1"/>
    <property type="molecule type" value="Genomic_DNA"/>
</dbReference>
<dbReference type="Pfam" id="PF01402">
    <property type="entry name" value="RHH_1"/>
    <property type="match status" value="1"/>
</dbReference>
<dbReference type="GO" id="GO:0006355">
    <property type="term" value="P:regulation of DNA-templated transcription"/>
    <property type="evidence" value="ECO:0007669"/>
    <property type="project" value="InterPro"/>
</dbReference>
<dbReference type="CDD" id="cd22231">
    <property type="entry name" value="RHH_NikR_HicB-like"/>
    <property type="match status" value="1"/>
</dbReference>
<dbReference type="Proteomes" id="UP000034160">
    <property type="component" value="Unassembled WGS sequence"/>
</dbReference>
<dbReference type="STRING" id="1618356.UU93_C0007G0008"/>
<feature type="domain" description="Ribbon-helix-helix protein CopG" evidence="1">
    <location>
        <begin position="6"/>
        <end position="43"/>
    </location>
</feature>
<dbReference type="InterPro" id="IPR010985">
    <property type="entry name" value="Ribbon_hlx_hlx"/>
</dbReference>
<reference evidence="2 3" key="1">
    <citation type="journal article" date="2015" name="Nature">
        <title>rRNA introns, odd ribosomes, and small enigmatic genomes across a large radiation of phyla.</title>
        <authorList>
            <person name="Brown C.T."/>
            <person name="Hug L.A."/>
            <person name="Thomas B.C."/>
            <person name="Sharon I."/>
            <person name="Castelle C.J."/>
            <person name="Singh A."/>
            <person name="Wilkins M.J."/>
            <person name="Williams K.H."/>
            <person name="Banfield J.F."/>
        </authorList>
    </citation>
    <scope>NUCLEOTIDE SEQUENCE [LARGE SCALE GENOMIC DNA]</scope>
</reference>
<evidence type="ECO:0000313" key="3">
    <source>
        <dbReference type="Proteomes" id="UP000034160"/>
    </source>
</evidence>
<dbReference type="InterPro" id="IPR013321">
    <property type="entry name" value="Arc_rbn_hlx_hlx"/>
</dbReference>
<proteinExistence type="predicted"/>
<gene>
    <name evidence="2" type="ORF">UU93_C0007G0008</name>
</gene>
<comment type="caution">
    <text evidence="2">The sequence shown here is derived from an EMBL/GenBank/DDBJ whole genome shotgun (WGS) entry which is preliminary data.</text>
</comment>
<dbReference type="AlphaFoldDB" id="A0A0G1B4C8"/>
<name>A0A0G1B4C8_9BACT</name>